<dbReference type="InParanoid" id="A0A2T2ZW06"/>
<dbReference type="InterPro" id="IPR014009">
    <property type="entry name" value="PIK_FAT"/>
</dbReference>
<evidence type="ECO:0000256" key="2">
    <source>
        <dbReference type="ARBA" id="ARBA00004574"/>
    </source>
</evidence>
<evidence type="ECO:0000256" key="14">
    <source>
        <dbReference type="ARBA" id="ARBA00022853"/>
    </source>
</evidence>
<evidence type="ECO:0000256" key="11">
    <source>
        <dbReference type="ARBA" id="ARBA00022763"/>
    </source>
</evidence>
<dbReference type="InterPro" id="IPR021668">
    <property type="entry name" value="TAN"/>
</dbReference>
<keyword evidence="14 20" id="KW-0156">Chromatin regulator</keyword>
<organism evidence="25 26">
    <name type="scientific">Coniella lustricola</name>
    <dbReference type="NCBI Taxonomy" id="2025994"/>
    <lineage>
        <taxon>Eukaryota</taxon>
        <taxon>Fungi</taxon>
        <taxon>Dikarya</taxon>
        <taxon>Ascomycota</taxon>
        <taxon>Pezizomycotina</taxon>
        <taxon>Sordariomycetes</taxon>
        <taxon>Sordariomycetidae</taxon>
        <taxon>Diaporthales</taxon>
        <taxon>Schizoparmaceae</taxon>
        <taxon>Coniella</taxon>
    </lineage>
</organism>
<dbReference type="GO" id="GO:0004674">
    <property type="term" value="F:protein serine/threonine kinase activity"/>
    <property type="evidence" value="ECO:0007669"/>
    <property type="project" value="UniProtKB-KW"/>
</dbReference>
<dbReference type="SUPFAM" id="SSF56112">
    <property type="entry name" value="Protein kinase-like (PK-like)"/>
    <property type="match status" value="1"/>
</dbReference>
<dbReference type="InterPro" id="IPR011009">
    <property type="entry name" value="Kinase-like_dom_sf"/>
</dbReference>
<evidence type="ECO:0000256" key="16">
    <source>
        <dbReference type="ARBA" id="ARBA00023242"/>
    </source>
</evidence>
<evidence type="ECO:0000256" key="6">
    <source>
        <dbReference type="ARBA" id="ARBA00014619"/>
    </source>
</evidence>
<dbReference type="Pfam" id="PF00454">
    <property type="entry name" value="PI3_PI4_kinase"/>
    <property type="match status" value="1"/>
</dbReference>
<dbReference type="InterPro" id="IPR018936">
    <property type="entry name" value="PI3/4_kinase_CS"/>
</dbReference>
<dbReference type="InterPro" id="IPR036940">
    <property type="entry name" value="PI3/4_kinase_cat_sf"/>
</dbReference>
<dbReference type="STRING" id="2025994.A0A2T2ZW06"/>
<evidence type="ECO:0000256" key="18">
    <source>
        <dbReference type="ARBA" id="ARBA00047899"/>
    </source>
</evidence>
<evidence type="ECO:0000256" key="5">
    <source>
        <dbReference type="ARBA" id="ARBA00012513"/>
    </source>
</evidence>
<dbReference type="FunFam" id="3.30.1010.10:FF:000019">
    <property type="entry name" value="Serine/threonine-protein kinase Tel1"/>
    <property type="match status" value="1"/>
</dbReference>
<feature type="non-terminal residue" evidence="25">
    <location>
        <position position="1"/>
    </location>
</feature>
<dbReference type="Gene3D" id="3.30.1010.10">
    <property type="entry name" value="Phosphatidylinositol 3-kinase Catalytic Subunit, Chain A, domain 4"/>
    <property type="match status" value="1"/>
</dbReference>
<feature type="domain" description="PI3K/PI4K catalytic" evidence="22">
    <location>
        <begin position="2530"/>
        <end position="2841"/>
    </location>
</feature>
<evidence type="ECO:0000256" key="21">
    <source>
        <dbReference type="SAM" id="MobiDB-lite"/>
    </source>
</evidence>
<evidence type="ECO:0000259" key="24">
    <source>
        <dbReference type="PROSITE" id="PS51190"/>
    </source>
</evidence>
<evidence type="ECO:0000256" key="17">
    <source>
        <dbReference type="ARBA" id="ARBA00025079"/>
    </source>
</evidence>
<keyword evidence="8 20" id="KW-0723">Serine/threonine-protein kinase</keyword>
<evidence type="ECO:0000256" key="3">
    <source>
        <dbReference type="ARBA" id="ARBA00010769"/>
    </source>
</evidence>
<dbReference type="InterPro" id="IPR038980">
    <property type="entry name" value="ATM_plant"/>
</dbReference>
<dbReference type="SMART" id="SM00146">
    <property type="entry name" value="PI3Kc"/>
    <property type="match status" value="1"/>
</dbReference>
<keyword evidence="11 20" id="KW-0227">DNA damage</keyword>
<keyword evidence="7 20" id="KW-0158">Chromosome</keyword>
<dbReference type="GO" id="GO:0005524">
    <property type="term" value="F:ATP binding"/>
    <property type="evidence" value="ECO:0007669"/>
    <property type="project" value="UniProtKB-KW"/>
</dbReference>
<gene>
    <name evidence="25" type="ORF">BD289DRAFT_377079</name>
</gene>
<comment type="function">
    <text evidence="17 20">Serine/threonine protein kinase which activates checkpoint signaling upon genotoxic stresses such as ionizing radiation (IR), ultraviolet light (UV), or DNA replication stalling, thereby acting as a DNA damage sensor. Recognizes the substrate consensus sequence [ST]-Q. Phosphorylates histone H2A to form H2AS128ph (gamma-H2A) at sites of DNA damage, involved in the regulation of DNA damage response mechanism. Required for the control of telomere length and genome stability.</text>
</comment>
<evidence type="ECO:0000256" key="20">
    <source>
        <dbReference type="RuleBase" id="RU365027"/>
    </source>
</evidence>
<dbReference type="PROSITE" id="PS00915">
    <property type="entry name" value="PI3_4_KINASE_1"/>
    <property type="match status" value="1"/>
</dbReference>
<dbReference type="InterPro" id="IPR003152">
    <property type="entry name" value="FATC_dom"/>
</dbReference>
<keyword evidence="26" id="KW-1185">Reference proteome</keyword>
<evidence type="ECO:0000256" key="1">
    <source>
        <dbReference type="ARBA" id="ARBA00004123"/>
    </source>
</evidence>
<dbReference type="Pfam" id="PF11640">
    <property type="entry name" value="TAN"/>
    <property type="match status" value="1"/>
</dbReference>
<dbReference type="PROSITE" id="PS51189">
    <property type="entry name" value="FAT"/>
    <property type="match status" value="1"/>
</dbReference>
<dbReference type="GO" id="GO:0005634">
    <property type="term" value="C:nucleus"/>
    <property type="evidence" value="ECO:0007669"/>
    <property type="project" value="UniProtKB-SubCell"/>
</dbReference>
<dbReference type="SMART" id="SM01342">
    <property type="entry name" value="TAN"/>
    <property type="match status" value="1"/>
</dbReference>
<evidence type="ECO:0000256" key="13">
    <source>
        <dbReference type="ARBA" id="ARBA00022840"/>
    </source>
</evidence>
<keyword evidence="10 20" id="KW-0547">Nucleotide-binding</keyword>
<feature type="domain" description="FATC" evidence="24">
    <location>
        <begin position="2863"/>
        <end position="2895"/>
    </location>
</feature>
<dbReference type="SMART" id="SM01343">
    <property type="entry name" value="FATC"/>
    <property type="match status" value="1"/>
</dbReference>
<evidence type="ECO:0000313" key="26">
    <source>
        <dbReference type="Proteomes" id="UP000241462"/>
    </source>
</evidence>
<evidence type="ECO:0000256" key="15">
    <source>
        <dbReference type="ARBA" id="ARBA00022895"/>
    </source>
</evidence>
<dbReference type="InterPro" id="IPR044107">
    <property type="entry name" value="PIKKc_ATM"/>
</dbReference>
<dbReference type="EC" id="2.7.11.1" evidence="5 20"/>
<evidence type="ECO:0000256" key="4">
    <source>
        <dbReference type="ARBA" id="ARBA00011370"/>
    </source>
</evidence>
<keyword evidence="15 20" id="KW-0779">Telomere</keyword>
<comment type="subunit">
    <text evidence="4">Associates with DNA double-strand breaks.</text>
</comment>
<dbReference type="PROSITE" id="PS50290">
    <property type="entry name" value="PI3_4_KINASE_3"/>
    <property type="match status" value="1"/>
</dbReference>
<evidence type="ECO:0000256" key="12">
    <source>
        <dbReference type="ARBA" id="ARBA00022777"/>
    </source>
</evidence>
<feature type="region of interest" description="Disordered" evidence="21">
    <location>
        <begin position="136"/>
        <end position="160"/>
    </location>
</feature>
<dbReference type="PANTHER" id="PTHR37079">
    <property type="entry name" value="SERINE/THREONINE-PROTEIN KINASE ATM"/>
    <property type="match status" value="1"/>
</dbReference>
<dbReference type="CDD" id="cd05171">
    <property type="entry name" value="PIKKc_ATM"/>
    <property type="match status" value="1"/>
</dbReference>
<dbReference type="Gene3D" id="1.10.1070.11">
    <property type="entry name" value="Phosphatidylinositol 3-/4-kinase, catalytic domain"/>
    <property type="match status" value="1"/>
</dbReference>
<comment type="subcellular location">
    <subcellularLocation>
        <location evidence="2 20">Chromosome</location>
        <location evidence="2 20">Telomere</location>
    </subcellularLocation>
    <subcellularLocation>
        <location evidence="1 20">Nucleus</location>
    </subcellularLocation>
</comment>
<accession>A0A2T2ZW06</accession>
<evidence type="ECO:0000256" key="7">
    <source>
        <dbReference type="ARBA" id="ARBA00022454"/>
    </source>
</evidence>
<feature type="region of interest" description="Disordered" evidence="21">
    <location>
        <begin position="381"/>
        <end position="401"/>
    </location>
</feature>
<dbReference type="InterPro" id="IPR000403">
    <property type="entry name" value="PI3/4_kinase_cat_dom"/>
</dbReference>
<evidence type="ECO:0000259" key="23">
    <source>
        <dbReference type="PROSITE" id="PS51189"/>
    </source>
</evidence>
<dbReference type="PANTHER" id="PTHR37079:SF4">
    <property type="entry name" value="SERINE_THREONINE-PROTEIN KINASE ATM"/>
    <property type="match status" value="1"/>
</dbReference>
<dbReference type="GO" id="GO:0006281">
    <property type="term" value="P:DNA repair"/>
    <property type="evidence" value="ECO:0007669"/>
    <property type="project" value="InterPro"/>
</dbReference>
<dbReference type="Pfam" id="PF02260">
    <property type="entry name" value="FATC"/>
    <property type="match status" value="1"/>
</dbReference>
<dbReference type="GO" id="GO:0106310">
    <property type="term" value="F:protein serine kinase activity"/>
    <property type="evidence" value="ECO:0007669"/>
    <property type="project" value="RHEA"/>
</dbReference>
<reference evidence="25 26" key="1">
    <citation type="journal article" date="2018" name="Mycol. Prog.">
        <title>Coniella lustricola, a new species from submerged detritus.</title>
        <authorList>
            <person name="Raudabaugh D.B."/>
            <person name="Iturriaga T."/>
            <person name="Carver A."/>
            <person name="Mondo S."/>
            <person name="Pangilinan J."/>
            <person name="Lipzen A."/>
            <person name="He G."/>
            <person name="Amirebrahimi M."/>
            <person name="Grigoriev I.V."/>
            <person name="Miller A.N."/>
        </authorList>
    </citation>
    <scope>NUCLEOTIDE SEQUENCE [LARGE SCALE GENOMIC DNA]</scope>
    <source>
        <strain evidence="25 26">B22-T-1</strain>
    </source>
</reference>
<evidence type="ECO:0000256" key="19">
    <source>
        <dbReference type="ARBA" id="ARBA00048679"/>
    </source>
</evidence>
<comment type="catalytic activity">
    <reaction evidence="18 20">
        <text>L-threonyl-[protein] + ATP = O-phospho-L-threonyl-[protein] + ADP + H(+)</text>
        <dbReference type="Rhea" id="RHEA:46608"/>
        <dbReference type="Rhea" id="RHEA-COMP:11060"/>
        <dbReference type="Rhea" id="RHEA-COMP:11605"/>
        <dbReference type="ChEBI" id="CHEBI:15378"/>
        <dbReference type="ChEBI" id="CHEBI:30013"/>
        <dbReference type="ChEBI" id="CHEBI:30616"/>
        <dbReference type="ChEBI" id="CHEBI:61977"/>
        <dbReference type="ChEBI" id="CHEBI:456216"/>
        <dbReference type="EC" id="2.7.11.1"/>
    </reaction>
</comment>
<keyword evidence="16 20" id="KW-0539">Nucleus</keyword>
<protein>
    <recommendedName>
        <fullName evidence="6 20">Serine/threonine-protein kinase Tel1</fullName>
        <ecNumber evidence="5 20">2.7.11.1</ecNumber>
    </recommendedName>
</protein>
<dbReference type="GO" id="GO:0000781">
    <property type="term" value="C:chromosome, telomeric region"/>
    <property type="evidence" value="ECO:0007669"/>
    <property type="project" value="UniProtKB-SubCell"/>
</dbReference>
<evidence type="ECO:0000259" key="22">
    <source>
        <dbReference type="PROSITE" id="PS50290"/>
    </source>
</evidence>
<dbReference type="GO" id="GO:0035556">
    <property type="term" value="P:intracellular signal transduction"/>
    <property type="evidence" value="ECO:0007669"/>
    <property type="project" value="UniProtKB-ARBA"/>
</dbReference>
<comment type="catalytic activity">
    <reaction evidence="19">
        <text>L-seryl-[protein] + ATP = O-phospho-L-seryl-[protein] + ADP + H(+)</text>
        <dbReference type="Rhea" id="RHEA:17989"/>
        <dbReference type="Rhea" id="RHEA-COMP:9863"/>
        <dbReference type="Rhea" id="RHEA-COMP:11604"/>
        <dbReference type="ChEBI" id="CHEBI:15378"/>
        <dbReference type="ChEBI" id="CHEBI:29999"/>
        <dbReference type="ChEBI" id="CHEBI:30616"/>
        <dbReference type="ChEBI" id="CHEBI:83421"/>
        <dbReference type="ChEBI" id="CHEBI:456216"/>
        <dbReference type="EC" id="2.7.11.1"/>
    </reaction>
</comment>
<dbReference type="OrthoDB" id="381190at2759"/>
<keyword evidence="12 20" id="KW-0418">Kinase</keyword>
<keyword evidence="9 20" id="KW-0808">Transferase</keyword>
<sequence length="2895" mass="323103">AALKSKEFHGVFEAIFRATVADKQTAMAGAKGAKSAADRLGLCGKALRATATLGISKLKPNTLRAVIDHILDTLPDRNGELYAPLAREYAQTLAVLLGYSAHVENLAISDASGWLACADFAITGILRLIEGSKSTSSATASSDRDSPAGSFAPPPSVSNVDDRRLQAVSRRVSSMLLQSELPSLVECLSALMSASNAPYRERSKEIYDLVILLLRLRIHSQRLHRMLFAILNGILLHSVGEGPETGRAIAADVVPLLRYCWQPRAIDNDEMLFSVRDEMLKTMHGVQLYIDSLLQDGSSSTLLNDLEDLLDTLWAEYSRRSQQSRLRQEDLTFSSTRVPAGHFSTPLFAIRPLAQDAERRWAMVETMSCLEIVFLRHTRTTMQHPEDTEEQPRKRQRLSGGTIRVQQKMSSHDDSVQLTALQLLPFYLSASAISPEDWLHFVDNLIPMISDKQGFLSSWAMIACASFILLPQARHTVPETKWTQVWQLAFRAVSMPNTCRAACVLIHTLVEAQMLPQHAIADDVSNIITMADICGPPLLVDSSLVLMHSLANLQNEIAPSAIQKTYSHIIRWAFSTWKPAEMAHPSSCSANMTPPDLLNLLFMCCGLSPLELIEQVQHVGGPIAQFWKAFNDSVSIARYLLLLKDEVISQPNFRRDLSQSLSSEVVTDDPMSSSSQNFRTLVLELLYPKLDELAPLLEANREKGGRRSVRLSAERFTSFLACVVSSIILLPSLQSQESRIAQDVRSLLNKLWDWSIQLILEAPEMNDLFELVLLSFAPYLPSLDPAQAERFCGRHPDLLERCVELCGFMESYDSALFPGQHTGRVKLDEGFESQVNNGNIISETAILPRHKLGLQMSRAAFLESTRLKIHLLSAYSKDPNQIGLMPEATMDSLLALPDDRFLLAGGFLHELLQSHISNASNYARDIIEQIGGILRENRYSTCEAVLCLCADVLASIAPLWSLGGTDSDLINPSVDLYNFLVKTALPNCILSTEAQISLSGLLYRLMEINSKFWEDKRAKVDAPRTTLLDLLSSSGLRVKFGIGQRLTEFFELYTVKLHENIFNDVLKQLPVNSADMEGIAYRIFVLATLGCKLPTLLRRSVYHIFEVPRMVPSAGSRRYATWGMKAIAKSRLLKSQSELLQLFAPQVLYTLLEKDEFEDIPFEIFGFDSLGDLLSAIKTEAVAQMVMRGQWIAIDRLAARFRMTPVQIVQESFSKAMAYSTCFDIASKQELQGEAGIKRLLGDNVFFDTLNRNFVDIVGHCIALTDQEDPVEISWAKDEPFSDASAIMSEIKQYSRSPTELPHGQQPHFRAKFLVYQLAHIASQTQYDVLTLWTPPLIVSVARRLLNTIHLALGPHHALSVVRKLRILICLAGRHNMVSYPLEMLLRSLRPFLSEAECADDALGISQWLIAHGTAHLARAPSFFAEYALSTLANLRIFLESSQASSSQESQFKATMSKAQQFHTWLVKLLKGYESSAFKSETQAQAFKAITTSASNIRTSGNSQKDSHESRLLLEILKDAERDDQLLNDAARNLALRMLCGEFTVAPSYRDDILESDADACIHGPMVWKSCRAVQSSKEFLTWAGRVVGKFYAASGEIPQDALKESLLSSYLKTTTSEGDSIHGILRLLADLTISDNSSHASLAESALRRVVSFALATEDHDLIADCRRSLPETLFACSAWSMYHIPLTDLGEAGQCDRSVFEIDKIESHMWAQHLAIHLAQALQESPILRGLSAILDEVDGFAEQSLPYIVHLVLLGEFDSRKSIKKSLSTATKGWLESQSSAATPNIKLLINVIIYLRSRTFPGEVSVNDRSRWLEIDSAILADAAARCGMSKIALMFAELAISEASQTSRRSSAARDVQDHSELLLSIFETIDDPDAYYGLERTASLSNVMARLEYEKEGSKSLAFRGAQYDSHLRSRSTESVRDAQHLVQTLSSLGLAGLSESLLQTHQYHDDTKDILNTAFTTARRLEKWNLPAPLALENHAAMSYRAYQAIYKAVDLSHATTAVRDGLASTMKHLTTKGFKSSDLRRYLGTLAALTELDDVLCTSEPEDLDRLLSNFEARSSWMLIGRYDDVSQILSHRQTTFSLFSQKESLRTSKVTSLDARLGEVRSMLLSSSIYRSQQASQEALSISTTLRDLLVPTEAIGLSVDGAVRMAEAASLWDYGEMISSIRLLQGVHENSASLKKQNIGVSHAEVLSKIGYQVSVARLESVDNIQKKYLETSLKALKGAHSGKEAGQVFHQFATFCDEQLQDSEMREDLNRLQRLVQTRAGEVGHYTAECARASNSQIRLRYQKYLDTTRKYLKLEQDELDRAQKTHNEFVRLSLENFLQSLAASDDHDGNALRFTALWLERSENDFANRAVSHYLKNVPTRKFAPLMNQLSSRLQLDNNPFQSLLTSLVYRLCCDHPYHGMYQIWVGCYARPNKQDEVAVSRKEAAKRIASQLLQTSGGTSNLWRVIDKVAISYHLLADRGQKSKSGEKINVKDSKEAMQLASCFTKYRIPPPTLEIELSPSKDYSNVPVMTKLEPVMGVAGGVSAPKILTVHASNGQRYKQLVKGSNDDLRQDAIMEQVFAAVSALLRQHRSTRQRNLVIRTYKVLPLTNTTGIIEFVANTQPLHDWLIPAHARYYPKDLKMYQCRKEITQVHEHTASVRLSVFRKVTERFSPVMRYFFLESFPDPDDWYVKRLAYTRSTAAISMLGHVLGLGDRHGHNILLDKNSGEVVHIDLGVAFEAGRILPIPEVVPFRMTRDIVDGMGVTKTDGVFRRCCEFTLDALREETYSIMTILDVLRYDPLHSWSSTPVRLAKLQHAARQGGDDEEDGNDGSVTATELGAVDKKKVTNEPSEADRALEVVKKKLSKTLSVTATVNELINQATDERNLAMLFSGWAAFA</sequence>
<feature type="compositionally biased region" description="Basic and acidic residues" evidence="21">
    <location>
        <begin position="384"/>
        <end position="393"/>
    </location>
</feature>
<proteinExistence type="inferred from homology"/>
<evidence type="ECO:0000313" key="25">
    <source>
        <dbReference type="EMBL" id="PSR78097.1"/>
    </source>
</evidence>
<evidence type="ECO:0000256" key="8">
    <source>
        <dbReference type="ARBA" id="ARBA00022527"/>
    </source>
</evidence>
<dbReference type="Proteomes" id="UP000241462">
    <property type="component" value="Unassembled WGS sequence"/>
</dbReference>
<dbReference type="PROSITE" id="PS00916">
    <property type="entry name" value="PI3_4_KINASE_2"/>
    <property type="match status" value="1"/>
</dbReference>
<dbReference type="EMBL" id="KZ678621">
    <property type="protein sequence ID" value="PSR78097.1"/>
    <property type="molecule type" value="Genomic_DNA"/>
</dbReference>
<name>A0A2T2ZW06_9PEZI</name>
<dbReference type="PROSITE" id="PS51190">
    <property type="entry name" value="FATC"/>
    <property type="match status" value="1"/>
</dbReference>
<evidence type="ECO:0000256" key="10">
    <source>
        <dbReference type="ARBA" id="ARBA00022741"/>
    </source>
</evidence>
<dbReference type="GO" id="GO:0006325">
    <property type="term" value="P:chromatin organization"/>
    <property type="evidence" value="ECO:0007669"/>
    <property type="project" value="UniProtKB-KW"/>
</dbReference>
<comment type="similarity">
    <text evidence="3 20">Belongs to the PI3/PI4-kinase family. ATM subfamily.</text>
</comment>
<keyword evidence="13 20" id="KW-0067">ATP-binding</keyword>
<feature type="domain" description="FAT" evidence="23">
    <location>
        <begin position="1823"/>
        <end position="2426"/>
    </location>
</feature>
<evidence type="ECO:0000256" key="9">
    <source>
        <dbReference type="ARBA" id="ARBA00022679"/>
    </source>
</evidence>